<keyword evidence="3" id="KW-0949">S-adenosyl-L-methionine</keyword>
<dbReference type="OrthoDB" id="5984008at2759"/>
<dbReference type="SUPFAM" id="SSF82199">
    <property type="entry name" value="SET domain"/>
    <property type="match status" value="1"/>
</dbReference>
<evidence type="ECO:0000256" key="2">
    <source>
        <dbReference type="ARBA" id="ARBA00022679"/>
    </source>
</evidence>
<dbReference type="Proteomes" id="UP000785200">
    <property type="component" value="Unassembled WGS sequence"/>
</dbReference>
<dbReference type="Gene3D" id="2.170.270.10">
    <property type="entry name" value="SET domain"/>
    <property type="match status" value="1"/>
</dbReference>
<evidence type="ECO:0000313" key="6">
    <source>
        <dbReference type="EMBL" id="KAG0646160.1"/>
    </source>
</evidence>
<dbReference type="PANTHER" id="PTHR12350:SF19">
    <property type="entry name" value="SET DOMAIN-CONTAINING PROTEIN"/>
    <property type="match status" value="1"/>
</dbReference>
<dbReference type="InterPro" id="IPR046341">
    <property type="entry name" value="SET_dom_sf"/>
</dbReference>
<keyword evidence="2" id="KW-0808">Transferase</keyword>
<evidence type="ECO:0000313" key="7">
    <source>
        <dbReference type="Proteomes" id="UP000785200"/>
    </source>
</evidence>
<reference evidence="6" key="1">
    <citation type="submission" date="2019-07" db="EMBL/GenBank/DDBJ databases">
        <title>Hyphodiscus hymeniophilus genome sequencing and assembly.</title>
        <authorList>
            <person name="Kramer G."/>
            <person name="Nodwell J."/>
        </authorList>
    </citation>
    <scope>NUCLEOTIDE SEQUENCE</scope>
    <source>
        <strain evidence="6">ATCC 34498</strain>
    </source>
</reference>
<keyword evidence="7" id="KW-1185">Reference proteome</keyword>
<keyword evidence="1 6" id="KW-0489">Methyltransferase</keyword>
<organism evidence="6 7">
    <name type="scientific">Hyphodiscus hymeniophilus</name>
    <dbReference type="NCBI Taxonomy" id="353542"/>
    <lineage>
        <taxon>Eukaryota</taxon>
        <taxon>Fungi</taxon>
        <taxon>Dikarya</taxon>
        <taxon>Ascomycota</taxon>
        <taxon>Pezizomycotina</taxon>
        <taxon>Leotiomycetes</taxon>
        <taxon>Helotiales</taxon>
        <taxon>Hyphodiscaceae</taxon>
        <taxon>Hyphodiscus</taxon>
    </lineage>
</organism>
<dbReference type="InterPro" id="IPR001214">
    <property type="entry name" value="SET_dom"/>
</dbReference>
<dbReference type="EMBL" id="VNKQ01000016">
    <property type="protein sequence ID" value="KAG0646160.1"/>
    <property type="molecule type" value="Genomic_DNA"/>
</dbReference>
<evidence type="ECO:0000259" key="5">
    <source>
        <dbReference type="PROSITE" id="PS50868"/>
    </source>
</evidence>
<dbReference type="GO" id="GO:0008168">
    <property type="term" value="F:methyltransferase activity"/>
    <property type="evidence" value="ECO:0007669"/>
    <property type="project" value="UniProtKB-KW"/>
</dbReference>
<evidence type="ECO:0000256" key="3">
    <source>
        <dbReference type="ARBA" id="ARBA00022691"/>
    </source>
</evidence>
<comment type="caution">
    <text evidence="6">The sequence shown here is derived from an EMBL/GenBank/DDBJ whole genome shotgun (WGS) entry which is preliminary data.</text>
</comment>
<dbReference type="Pfam" id="PF00856">
    <property type="entry name" value="SET"/>
    <property type="match status" value="1"/>
</dbReference>
<protein>
    <submittedName>
        <fullName evidence="6">Histone H3-K36 methyltransferase</fullName>
    </submittedName>
</protein>
<dbReference type="InterPro" id="IPR053201">
    <property type="entry name" value="Flavunoidine_N-MTase"/>
</dbReference>
<sequence length="263" mass="28476">MAPLTPSWAQPSHPDIQDVVLPTDPSQFTTKSLSKVDLPPYAVFAKMAFPPCTKADAPTYATVQMGKSEHLNLNSDLVYINHSCDPSLRQIFDMSSLNIIVGDRGLKAGEELTFFYPSTEWSMDQGFDCLCGSKKCLGYISGAKHMTASQLEGRYLNAHIQQLLESQTTTTNLTLTNGKAHTKTQDPTEAALTASLAQARRMVDAAQKALDVYVSIHSEREVSSRHGSAVGSRELGGEMGGDTRRGVTSREMSGEMGGDTVVV</sequence>
<name>A0A9P6VE50_9HELO</name>
<evidence type="ECO:0000256" key="1">
    <source>
        <dbReference type="ARBA" id="ARBA00022603"/>
    </source>
</evidence>
<dbReference type="PANTHER" id="PTHR12350">
    <property type="entry name" value="HISTONE-LYSINE N-METHYLTRANSFERASE-RELATED"/>
    <property type="match status" value="1"/>
</dbReference>
<proteinExistence type="predicted"/>
<dbReference type="AlphaFoldDB" id="A0A9P6VE50"/>
<accession>A0A9P6VE50</accession>
<evidence type="ECO:0000256" key="4">
    <source>
        <dbReference type="SAM" id="MobiDB-lite"/>
    </source>
</evidence>
<dbReference type="InterPro" id="IPR003616">
    <property type="entry name" value="Post-SET_dom"/>
</dbReference>
<dbReference type="PROSITE" id="PS50868">
    <property type="entry name" value="POST_SET"/>
    <property type="match status" value="1"/>
</dbReference>
<dbReference type="GO" id="GO:0032259">
    <property type="term" value="P:methylation"/>
    <property type="evidence" value="ECO:0007669"/>
    <property type="project" value="UniProtKB-KW"/>
</dbReference>
<feature type="region of interest" description="Disordered" evidence="4">
    <location>
        <begin position="221"/>
        <end position="263"/>
    </location>
</feature>
<gene>
    <name evidence="6" type="ORF">D0Z07_8123</name>
</gene>
<feature type="domain" description="Post-SET" evidence="5">
    <location>
        <begin position="125"/>
        <end position="141"/>
    </location>
</feature>